<sequence length="276" mass="30103">MGKCEDGHRIPGWKEMQQLPAQWELYKRLVEGVPEGIAVKDVLVGNHWAYVEAESGCGMAMVVHGGRGLYGLYPKARCMELRDLAAQCVSWNFLEASVGVAALNAWYSTPENAAAAGMKIEEKGSNDGFDLYRSLCAGKRVTVVGHFPLIERLADECELTVLERNPHGDDVPDPGCEYIIPHQDVTFMTGITLTNKTMPRLLQLSRESGGSAILVGPSVVPAPVLYEYGVDCMAGSIIVDPERAKAAVMQAATSGIFKHGVQKMRVERPGWLESLK</sequence>
<dbReference type="RefSeq" id="WP_169815814.1">
    <property type="nucleotide sequence ID" value="NZ_CP011402.1"/>
</dbReference>
<dbReference type="Pfam" id="PF04016">
    <property type="entry name" value="DUF364"/>
    <property type="match status" value="1"/>
</dbReference>
<reference evidence="4" key="1">
    <citation type="submission" date="2016-10" db="EMBL/GenBank/DDBJ databases">
        <authorList>
            <person name="Varghese N."/>
        </authorList>
    </citation>
    <scope>NUCLEOTIDE SEQUENCE [LARGE SCALE GENOMIC DNA]</scope>
    <source>
        <strain evidence="4">DSM 21843</strain>
    </source>
</reference>
<dbReference type="EMBL" id="FOEC01000001">
    <property type="protein sequence ID" value="SEO38758.1"/>
    <property type="molecule type" value="Genomic_DNA"/>
</dbReference>
<feature type="domain" description="Putative heavy-metal chelation" evidence="1">
    <location>
        <begin position="127"/>
        <end position="266"/>
    </location>
</feature>
<accession>A0A1H8PAV5</accession>
<dbReference type="InterPro" id="IPR007161">
    <property type="entry name" value="DUF364"/>
</dbReference>
<dbReference type="Proteomes" id="UP000182975">
    <property type="component" value="Unassembled WGS sequence"/>
</dbReference>
<dbReference type="InterPro" id="IPR025251">
    <property type="entry name" value="DUF4213"/>
</dbReference>
<organism evidence="3 4">
    <name type="scientific">Denitrobacterium detoxificans</name>
    <dbReference type="NCBI Taxonomy" id="79604"/>
    <lineage>
        <taxon>Bacteria</taxon>
        <taxon>Bacillati</taxon>
        <taxon>Actinomycetota</taxon>
        <taxon>Coriobacteriia</taxon>
        <taxon>Eggerthellales</taxon>
        <taxon>Eggerthellaceae</taxon>
        <taxon>Denitrobacterium</taxon>
    </lineage>
</organism>
<dbReference type="Gene3D" id="3.30.390.100">
    <property type="match status" value="1"/>
</dbReference>
<evidence type="ECO:0008006" key="5">
    <source>
        <dbReference type="Google" id="ProtNLM"/>
    </source>
</evidence>
<dbReference type="Pfam" id="PF13938">
    <property type="entry name" value="DUF4213"/>
    <property type="match status" value="1"/>
</dbReference>
<evidence type="ECO:0000259" key="2">
    <source>
        <dbReference type="Pfam" id="PF13938"/>
    </source>
</evidence>
<keyword evidence="4" id="KW-1185">Reference proteome</keyword>
<evidence type="ECO:0000259" key="1">
    <source>
        <dbReference type="Pfam" id="PF04016"/>
    </source>
</evidence>
<evidence type="ECO:0000313" key="4">
    <source>
        <dbReference type="Proteomes" id="UP000182975"/>
    </source>
</evidence>
<name>A0A1H8PAV5_9ACTN</name>
<dbReference type="AlphaFoldDB" id="A0A1H8PAV5"/>
<dbReference type="STRING" id="79604.AAY81_09420"/>
<evidence type="ECO:0000313" key="3">
    <source>
        <dbReference type="EMBL" id="SEO38758.1"/>
    </source>
</evidence>
<feature type="domain" description="DUF4213" evidence="2">
    <location>
        <begin position="26"/>
        <end position="107"/>
    </location>
</feature>
<proteinExistence type="predicted"/>
<gene>
    <name evidence="3" type="ORF">SAMN02910314_00081</name>
</gene>
<dbReference type="Gene3D" id="3.40.50.11590">
    <property type="match status" value="1"/>
</dbReference>
<protein>
    <recommendedName>
        <fullName evidence="5">Heavy-metal chelation</fullName>
    </recommendedName>
</protein>
<dbReference type="SUPFAM" id="SSF159713">
    <property type="entry name" value="Dhaf3308-like"/>
    <property type="match status" value="1"/>
</dbReference>